<sequence length="33" mass="3689">MKTLTALSNHNSYVNDNDKAPKGICTQKFTGQY</sequence>
<evidence type="ECO:0000313" key="1">
    <source>
        <dbReference type="EMBL" id="MBX66908.1"/>
    </source>
</evidence>
<accession>A0A2P2QIS4</accession>
<reference evidence="1" key="1">
    <citation type="submission" date="2018-02" db="EMBL/GenBank/DDBJ databases">
        <title>Rhizophora mucronata_Transcriptome.</title>
        <authorList>
            <person name="Meera S.P."/>
            <person name="Sreeshan A."/>
            <person name="Augustine A."/>
        </authorList>
    </citation>
    <scope>NUCLEOTIDE SEQUENCE</scope>
    <source>
        <tissue evidence="1">Leaf</tissue>
    </source>
</reference>
<proteinExistence type="predicted"/>
<organism evidence="1">
    <name type="scientific">Rhizophora mucronata</name>
    <name type="common">Asiatic mangrove</name>
    <dbReference type="NCBI Taxonomy" id="61149"/>
    <lineage>
        <taxon>Eukaryota</taxon>
        <taxon>Viridiplantae</taxon>
        <taxon>Streptophyta</taxon>
        <taxon>Embryophyta</taxon>
        <taxon>Tracheophyta</taxon>
        <taxon>Spermatophyta</taxon>
        <taxon>Magnoliopsida</taxon>
        <taxon>eudicotyledons</taxon>
        <taxon>Gunneridae</taxon>
        <taxon>Pentapetalae</taxon>
        <taxon>rosids</taxon>
        <taxon>fabids</taxon>
        <taxon>Malpighiales</taxon>
        <taxon>Rhizophoraceae</taxon>
        <taxon>Rhizophora</taxon>
    </lineage>
</organism>
<name>A0A2P2QIS4_RHIMU</name>
<dbReference type="EMBL" id="GGEC01086424">
    <property type="protein sequence ID" value="MBX66908.1"/>
    <property type="molecule type" value="Transcribed_RNA"/>
</dbReference>
<dbReference type="AlphaFoldDB" id="A0A2P2QIS4"/>
<protein>
    <submittedName>
        <fullName evidence="1">Uncharacterized protein</fullName>
    </submittedName>
</protein>